<proteinExistence type="predicted"/>
<organism evidence="1 2">
    <name type="scientific">Bacteroides fragilis</name>
    <dbReference type="NCBI Taxonomy" id="817"/>
    <lineage>
        <taxon>Bacteria</taxon>
        <taxon>Pseudomonadati</taxon>
        <taxon>Bacteroidota</taxon>
        <taxon>Bacteroidia</taxon>
        <taxon>Bacteroidales</taxon>
        <taxon>Bacteroidaceae</taxon>
        <taxon>Bacteroides</taxon>
    </lineage>
</organism>
<comment type="caution">
    <text evidence="1">The sequence shown here is derived from an EMBL/GenBank/DDBJ whole genome shotgun (WGS) entry which is preliminary data.</text>
</comment>
<dbReference type="AlphaFoldDB" id="A0A9Q4IP21"/>
<dbReference type="GeneID" id="60368765"/>
<dbReference type="EMBL" id="JAPUAV010000002">
    <property type="protein sequence ID" value="MCZ2570343.1"/>
    <property type="molecule type" value="Genomic_DNA"/>
</dbReference>
<accession>A0A9Q4IP21</accession>
<protein>
    <submittedName>
        <fullName evidence="1">Uncharacterized protein</fullName>
    </submittedName>
</protein>
<gene>
    <name evidence="1" type="ORF">O1420_02915</name>
</gene>
<name>A0A9Q4IP21_BACFG</name>
<dbReference type="RefSeq" id="WP_032537824.1">
    <property type="nucleotide sequence ID" value="NZ_CBCSKQ010000024.1"/>
</dbReference>
<sequence>MVIHPAARAAASLFTQSVSFSATLPFIRPFIRSGIRSYIQPGIHPIIRLSACPAVQPFDRLAV</sequence>
<evidence type="ECO:0000313" key="2">
    <source>
        <dbReference type="Proteomes" id="UP001078742"/>
    </source>
</evidence>
<evidence type="ECO:0000313" key="1">
    <source>
        <dbReference type="EMBL" id="MCZ2570343.1"/>
    </source>
</evidence>
<reference evidence="1" key="1">
    <citation type="submission" date="2022-12" db="EMBL/GenBank/DDBJ databases">
        <title>Development of a Multilocus Sequence Typing Scheme for Bacteroides fragilis Based on Whole Genome Sequencing Data and Clinical Application.</title>
        <authorList>
            <person name="Nielsen F.D."/>
            <person name="Justesen U.S."/>
        </authorList>
    </citation>
    <scope>NUCLEOTIDE SEQUENCE</scope>
    <source>
        <strain evidence="1">BF_BC_VIB_DK_2012_57</strain>
    </source>
</reference>
<dbReference type="Proteomes" id="UP001078742">
    <property type="component" value="Unassembled WGS sequence"/>
</dbReference>